<dbReference type="GeneID" id="115624935"/>
<keyword evidence="2 5" id="KW-0812">Transmembrane</keyword>
<feature type="transmembrane region" description="Helical" evidence="5">
    <location>
        <begin position="20"/>
        <end position="40"/>
    </location>
</feature>
<dbReference type="InterPro" id="IPR012858">
    <property type="entry name" value="DC_STAMP-like"/>
</dbReference>
<evidence type="ECO:0000256" key="5">
    <source>
        <dbReference type="SAM" id="Phobius"/>
    </source>
</evidence>
<dbReference type="Pfam" id="PF26037">
    <property type="entry name" value="zf-RING_DCST1_C"/>
    <property type="match status" value="1"/>
</dbReference>
<gene>
    <name evidence="9" type="primary">LOC115624935</name>
</gene>
<dbReference type="Pfam" id="PF26039">
    <property type="entry name" value="Dcst2"/>
    <property type="match status" value="1"/>
</dbReference>
<reference evidence="9" key="1">
    <citation type="submission" date="2025-08" db="UniProtKB">
        <authorList>
            <consortium name="RefSeq"/>
        </authorList>
    </citation>
    <scope>IDENTIFICATION</scope>
    <source>
        <strain evidence="9">11010-0011.00</strain>
        <tissue evidence="9">Whole body</tissue>
    </source>
</reference>
<feature type="transmembrane region" description="Helical" evidence="5">
    <location>
        <begin position="404"/>
        <end position="428"/>
    </location>
</feature>
<feature type="transmembrane region" description="Helical" evidence="5">
    <location>
        <begin position="314"/>
        <end position="341"/>
    </location>
</feature>
<dbReference type="InterPro" id="IPR051856">
    <property type="entry name" value="CSR-E3_Ligase_Protein"/>
</dbReference>
<evidence type="ECO:0000256" key="3">
    <source>
        <dbReference type="ARBA" id="ARBA00022989"/>
    </source>
</evidence>
<evidence type="ECO:0000313" key="9">
    <source>
        <dbReference type="RefSeq" id="XP_030375646.1"/>
    </source>
</evidence>
<accession>A0A6J2TFY9</accession>
<comment type="subcellular location">
    <subcellularLocation>
        <location evidence="1">Membrane</location>
        <topology evidence="1">Multi-pass membrane protein</topology>
    </subcellularLocation>
</comment>
<feature type="transmembrane region" description="Helical" evidence="5">
    <location>
        <begin position="52"/>
        <end position="70"/>
    </location>
</feature>
<dbReference type="AlphaFoldDB" id="A0A6J2TFY9"/>
<evidence type="ECO:0000256" key="2">
    <source>
        <dbReference type="ARBA" id="ARBA00022692"/>
    </source>
</evidence>
<dbReference type="Proteomes" id="UP000504634">
    <property type="component" value="Unplaced"/>
</dbReference>
<keyword evidence="4 5" id="KW-0472">Membrane</keyword>
<proteinExistence type="predicted"/>
<evidence type="ECO:0000259" key="7">
    <source>
        <dbReference type="Pfam" id="PF26037"/>
    </source>
</evidence>
<evidence type="ECO:0000259" key="6">
    <source>
        <dbReference type="Pfam" id="PF07782"/>
    </source>
</evidence>
<evidence type="ECO:0000256" key="1">
    <source>
        <dbReference type="ARBA" id="ARBA00004141"/>
    </source>
</evidence>
<dbReference type="RefSeq" id="XP_030375646.1">
    <property type="nucleotide sequence ID" value="XM_030519786.1"/>
</dbReference>
<dbReference type="PANTHER" id="PTHR21041:SF9">
    <property type="entry name" value="DENDRITIC CELL-SPECIFIC TRANSMEMBRANE PROTEIN-LIKE DOMAIN-CONTAINING PROTEIN"/>
    <property type="match status" value="1"/>
</dbReference>
<dbReference type="Pfam" id="PF07782">
    <property type="entry name" value="DC_STAMP"/>
    <property type="match status" value="1"/>
</dbReference>
<evidence type="ECO:0000256" key="4">
    <source>
        <dbReference type="ARBA" id="ARBA00023136"/>
    </source>
</evidence>
<organism evidence="8 9">
    <name type="scientific">Drosophila lebanonensis</name>
    <name type="common">Fruit fly</name>
    <name type="synonym">Scaptodrosophila lebanonensis</name>
    <dbReference type="NCBI Taxonomy" id="7225"/>
    <lineage>
        <taxon>Eukaryota</taxon>
        <taxon>Metazoa</taxon>
        <taxon>Ecdysozoa</taxon>
        <taxon>Arthropoda</taxon>
        <taxon>Hexapoda</taxon>
        <taxon>Insecta</taxon>
        <taxon>Pterygota</taxon>
        <taxon>Neoptera</taxon>
        <taxon>Endopterygota</taxon>
        <taxon>Diptera</taxon>
        <taxon>Brachycera</taxon>
        <taxon>Muscomorpha</taxon>
        <taxon>Ephydroidea</taxon>
        <taxon>Drosophilidae</taxon>
        <taxon>Scaptodrosophila</taxon>
    </lineage>
</organism>
<dbReference type="OrthoDB" id="6598372at2759"/>
<feature type="domain" description="E3 ubiquitin-protein ligase DCST1-like C-terminal" evidence="7">
    <location>
        <begin position="597"/>
        <end position="639"/>
    </location>
</feature>
<protein>
    <submittedName>
        <fullName evidence="9">DC-STAMP domain-containing protein 2-like</fullName>
    </submittedName>
</protein>
<name>A0A6J2TFY9_DROLE</name>
<sequence>MKMEELKRDEDEAWPFKSLILLVICGYFSGIVLVIVWYEFHPIQRKRDMTARWYAIICLGLLIIVLFYSRPVRCVLSLAVPSLSSSRGRALLIAVAFFLAAIGPVANIFANLRVLLRSLACSQELLRQALLQILDVIMEPVEAIKLAIELLLEEVRRVMEHVMEVLLRIQGYLLLIIDTLKKCALWLKSVVELCNSEMGTPWTRCKRTAKLAMHRCEAKLGILKPLCHATKIFLVFCYPSKIVDVFCTGFWDLNEELLDNILQRYREFVQHIEEMFDASITFEHDFYFNTSASRNLSDVGEEIMQDINAELRPYILLFGWLDIVCWIMIICIFLKAIYFYMRYMHSREYQNIFLTKPFYAIDRQRKRLGQETVLPLKRTERRKYIKLSSLRLTNSEWLLIARNAFFMLITSLQLFCVCFVDYALFWLLATMSYYGHQQADLEIPAYIDLEVKGGGFVGDIMRGIANAFRPVTQKKMLDTHQCLPLPVEPNYVRFVQILGLCLAAWLVLLCEPHCLRLRHVIMRCFYPERAHTRALYMHNKILTERVGFFKFARRRARAAFMYQDPEGHVSCLNWLRGKLNWCWCCRCILGGLSGDLCVMCAKSLSSSTSIRCDTRGCKGVYCKVCFSQSNNTCCLCKRPIDYGDYSDFSEVKDSSDDADVESFGQQYSRKFCRHRRRRSKKHP</sequence>
<evidence type="ECO:0000313" key="8">
    <source>
        <dbReference type="Proteomes" id="UP000504634"/>
    </source>
</evidence>
<dbReference type="PANTHER" id="PTHR21041">
    <property type="entry name" value="DENDRITIC CELL-SPECIFIC TRANSMEMBRANE PROTEIN"/>
    <property type="match status" value="1"/>
</dbReference>
<dbReference type="InterPro" id="IPR058842">
    <property type="entry name" value="DCST1_C"/>
</dbReference>
<keyword evidence="8" id="KW-1185">Reference proteome</keyword>
<keyword evidence="3 5" id="KW-1133">Transmembrane helix</keyword>
<feature type="domain" description="Dendritic cell-specific transmembrane protein-like" evidence="6">
    <location>
        <begin position="349"/>
        <end position="538"/>
    </location>
</feature>
<feature type="transmembrane region" description="Helical" evidence="5">
    <location>
        <begin position="90"/>
        <end position="110"/>
    </location>
</feature>
<dbReference type="GO" id="GO:0016020">
    <property type="term" value="C:membrane"/>
    <property type="evidence" value="ECO:0007669"/>
    <property type="project" value="UniProtKB-SubCell"/>
</dbReference>
<feature type="transmembrane region" description="Helical" evidence="5">
    <location>
        <begin position="491"/>
        <end position="509"/>
    </location>
</feature>